<protein>
    <submittedName>
        <fullName evidence="2">Uncharacterized protein</fullName>
    </submittedName>
</protein>
<dbReference type="Proteomes" id="UP000696280">
    <property type="component" value="Unassembled WGS sequence"/>
</dbReference>
<proteinExistence type="predicted"/>
<dbReference type="EMBL" id="CAJVRL010000049">
    <property type="protein sequence ID" value="CAG8953083.1"/>
    <property type="molecule type" value="Genomic_DNA"/>
</dbReference>
<evidence type="ECO:0000313" key="2">
    <source>
        <dbReference type="EMBL" id="CAG8953083.1"/>
    </source>
</evidence>
<accession>A0A9N9KUX0</accession>
<dbReference type="AlphaFoldDB" id="A0A9N9KUX0"/>
<evidence type="ECO:0000256" key="1">
    <source>
        <dbReference type="SAM" id="MobiDB-lite"/>
    </source>
</evidence>
<name>A0A9N9KUX0_9HELO</name>
<reference evidence="2" key="1">
    <citation type="submission" date="2021-07" db="EMBL/GenBank/DDBJ databases">
        <authorList>
            <person name="Durling M."/>
        </authorList>
    </citation>
    <scope>NUCLEOTIDE SEQUENCE</scope>
</reference>
<sequence length="125" mass="14377">MDGSQRKRRQYQTADRVELRNLNRRVKVSPTSSQRWSFVNYTPATSNSNSTSESMHMHLPSTTFTLLATYLPKQITSTNFLNLQAECTRSCPLSESFLEGRRPQTDRALMQPQQAQGKKTTQRHV</sequence>
<comment type="caution">
    <text evidence="2">The sequence shown here is derived from an EMBL/GenBank/DDBJ whole genome shotgun (WGS) entry which is preliminary data.</text>
</comment>
<feature type="region of interest" description="Disordered" evidence="1">
    <location>
        <begin position="98"/>
        <end position="125"/>
    </location>
</feature>
<keyword evidence="3" id="KW-1185">Reference proteome</keyword>
<organism evidence="2 3">
    <name type="scientific">Hymenoscyphus fraxineus</name>
    <dbReference type="NCBI Taxonomy" id="746836"/>
    <lineage>
        <taxon>Eukaryota</taxon>
        <taxon>Fungi</taxon>
        <taxon>Dikarya</taxon>
        <taxon>Ascomycota</taxon>
        <taxon>Pezizomycotina</taxon>
        <taxon>Leotiomycetes</taxon>
        <taxon>Helotiales</taxon>
        <taxon>Helotiaceae</taxon>
        <taxon>Hymenoscyphus</taxon>
    </lineage>
</organism>
<evidence type="ECO:0000313" key="3">
    <source>
        <dbReference type="Proteomes" id="UP000696280"/>
    </source>
</evidence>
<gene>
    <name evidence="2" type="ORF">HYFRA_00003278</name>
</gene>